<reference evidence="2 3" key="1">
    <citation type="journal article" date="2014" name="Arch. Virol.">
        <title>Complete genome sequence of Tunisvirus, a new member of the proposed family Marseilleviridae.</title>
        <authorList>
            <person name="Aherfi S."/>
            <person name="Boughalmi M."/>
            <person name="Pagnier I."/>
            <person name="Fournous G."/>
            <person name="La Scola B."/>
            <person name="Raoult D."/>
            <person name="Colson P."/>
        </authorList>
    </citation>
    <scope>NUCLEOTIDE SEQUENCE [LARGE SCALE GENOMIC DNA]</scope>
    <source>
        <strain evidence="2 3">U484</strain>
    </source>
</reference>
<dbReference type="EMBL" id="KF483846">
    <property type="protein sequence ID" value="AHC54864.1"/>
    <property type="molecule type" value="Genomic_DNA"/>
</dbReference>
<sequence length="84" mass="9754">MVPNKYKKEWMEIFFGLNHKKFGSAMYFLFCICVATGITERQDRAKDDTNAFEVILLNSAALCCLFLGSHYLLKNHRVYTPEIV</sequence>
<feature type="transmembrane region" description="Helical" evidence="1">
    <location>
        <begin position="51"/>
        <end position="73"/>
    </location>
</feature>
<evidence type="ECO:0000256" key="1">
    <source>
        <dbReference type="SAM" id="Phobius"/>
    </source>
</evidence>
<accession>V9SG51</accession>
<protein>
    <submittedName>
        <fullName evidence="2">Uncharacterized protein</fullName>
    </submittedName>
</protein>
<keyword evidence="1" id="KW-0812">Transmembrane</keyword>
<proteinExistence type="predicted"/>
<name>V9SG51_9VIRU</name>
<evidence type="ECO:0000313" key="3">
    <source>
        <dbReference type="Proteomes" id="UP000232615"/>
    </source>
</evidence>
<dbReference type="Proteomes" id="UP000232615">
    <property type="component" value="Segment"/>
</dbReference>
<keyword evidence="1" id="KW-0472">Membrane</keyword>
<keyword evidence="3" id="KW-1185">Reference proteome</keyword>
<organism evidence="2 3">
    <name type="scientific">Tunisvirus fontaine2</name>
    <dbReference type="NCBI Taxonomy" id="1421067"/>
    <lineage>
        <taxon>Viruses</taxon>
        <taxon>Varidnaviria</taxon>
        <taxon>Bamfordvirae</taxon>
        <taxon>Nucleocytoviricota</taxon>
        <taxon>Megaviricetes</taxon>
        <taxon>Pimascovirales</taxon>
        <taxon>Pimascovirales incertae sedis</taxon>
        <taxon>Marseilleviridae</taxon>
        <taxon>Losannavirus</taxon>
        <taxon>Losannavirus tunisense</taxon>
    </lineage>
</organism>
<feature type="transmembrane region" description="Helical" evidence="1">
    <location>
        <begin position="21"/>
        <end position="39"/>
    </location>
</feature>
<gene>
    <name evidence="2" type="ORF">TNS_ORF146</name>
</gene>
<evidence type="ECO:0000313" key="2">
    <source>
        <dbReference type="EMBL" id="AHC54864.1"/>
    </source>
</evidence>
<keyword evidence="1" id="KW-1133">Transmembrane helix</keyword>